<comment type="function">
    <text evidence="4">PPIases accelerate the folding of proteins. It catalyzes the cis-trans isomerization of proline imidic peptide bonds in oligopeptides.</text>
</comment>
<dbReference type="InterPro" id="IPR029000">
    <property type="entry name" value="Cyclophilin-like_dom_sf"/>
</dbReference>
<dbReference type="GO" id="GO:0006457">
    <property type="term" value="P:protein folding"/>
    <property type="evidence" value="ECO:0007669"/>
    <property type="project" value="InterPro"/>
</dbReference>
<dbReference type="PROSITE" id="PS00170">
    <property type="entry name" value="CSA_PPIASE_1"/>
    <property type="match status" value="1"/>
</dbReference>
<gene>
    <name evidence="7" type="ORF">AKO1_002956</name>
</gene>
<dbReference type="Pfam" id="PF00160">
    <property type="entry name" value="Pro_isomerase"/>
    <property type="match status" value="1"/>
</dbReference>
<keyword evidence="5" id="KW-0812">Transmembrane</keyword>
<dbReference type="Gene3D" id="2.40.100.10">
    <property type="entry name" value="Cyclophilin-like"/>
    <property type="match status" value="1"/>
</dbReference>
<comment type="caution">
    <text evidence="7">The sequence shown here is derived from an EMBL/GenBank/DDBJ whole genome shotgun (WGS) entry which is preliminary data.</text>
</comment>
<feature type="transmembrane region" description="Helical" evidence="5">
    <location>
        <begin position="12"/>
        <end position="32"/>
    </location>
</feature>
<dbReference type="PROSITE" id="PS50072">
    <property type="entry name" value="CSA_PPIASE_2"/>
    <property type="match status" value="1"/>
</dbReference>
<evidence type="ECO:0000259" key="6">
    <source>
        <dbReference type="PROSITE" id="PS50072"/>
    </source>
</evidence>
<proteinExistence type="inferred from homology"/>
<evidence type="ECO:0000256" key="5">
    <source>
        <dbReference type="SAM" id="Phobius"/>
    </source>
</evidence>
<dbReference type="GO" id="GO:0016018">
    <property type="term" value="F:cyclosporin A binding"/>
    <property type="evidence" value="ECO:0007669"/>
    <property type="project" value="TreeGrafter"/>
</dbReference>
<keyword evidence="5" id="KW-1133">Transmembrane helix</keyword>
<dbReference type="PRINTS" id="PR00153">
    <property type="entry name" value="CSAPPISMRASE"/>
</dbReference>
<dbReference type="EC" id="5.2.1.8" evidence="4"/>
<evidence type="ECO:0000313" key="7">
    <source>
        <dbReference type="EMBL" id="KAL0485381.1"/>
    </source>
</evidence>
<dbReference type="InterPro" id="IPR002130">
    <property type="entry name" value="Cyclophilin-type_PPIase_dom"/>
</dbReference>
<dbReference type="AlphaFoldDB" id="A0AAW2Z6E7"/>
<name>A0AAW2Z6E7_9EUKA</name>
<dbReference type="SUPFAM" id="SSF50891">
    <property type="entry name" value="Cyclophilin-like"/>
    <property type="match status" value="1"/>
</dbReference>
<dbReference type="GO" id="GO:0005737">
    <property type="term" value="C:cytoplasm"/>
    <property type="evidence" value="ECO:0007669"/>
    <property type="project" value="TreeGrafter"/>
</dbReference>
<dbReference type="GO" id="GO:0003755">
    <property type="term" value="F:peptidyl-prolyl cis-trans isomerase activity"/>
    <property type="evidence" value="ECO:0007669"/>
    <property type="project" value="UniProtKB-UniRule"/>
</dbReference>
<dbReference type="PANTHER" id="PTHR11071">
    <property type="entry name" value="PEPTIDYL-PROLYL CIS-TRANS ISOMERASE"/>
    <property type="match status" value="1"/>
</dbReference>
<evidence type="ECO:0000256" key="4">
    <source>
        <dbReference type="RuleBase" id="RU363019"/>
    </source>
</evidence>
<dbReference type="PANTHER" id="PTHR11071:SF561">
    <property type="entry name" value="PEPTIDYL-PROLYL CIS-TRANS ISOMERASE D-RELATED"/>
    <property type="match status" value="1"/>
</dbReference>
<feature type="domain" description="PPIase cyclophilin-type" evidence="6">
    <location>
        <begin position="68"/>
        <end position="231"/>
    </location>
</feature>
<sequence length="233" mass="25949">MHSRTNKTNIKTVWISLTIVAVLFFVFTLHSATSLTRDDQDSEVIKQSRHVSLPKKYTLKHPNNPVMYMDMSIGGKKIGRITFELFSHVTPKTAENWRKTCVGYTKDGKFYGYKGSTFHRIIKNFVTQGGDITEGNGTGGVSIYGHAFEDENFEVKHDAVGLLSMANAGPDTNGSQFSITCVLTPHLDGKHVVFGRVIAGMEEVVRKMENVETNKQNDKPIYDVVVDDCGQIA</sequence>
<dbReference type="EMBL" id="JAOPGA020001133">
    <property type="protein sequence ID" value="KAL0485381.1"/>
    <property type="molecule type" value="Genomic_DNA"/>
</dbReference>
<keyword evidence="5" id="KW-0472">Membrane</keyword>
<keyword evidence="2 4" id="KW-0697">Rotamase</keyword>
<evidence type="ECO:0000256" key="3">
    <source>
        <dbReference type="ARBA" id="ARBA00023235"/>
    </source>
</evidence>
<protein>
    <recommendedName>
        <fullName evidence="4">Peptidyl-prolyl cis-trans isomerase</fullName>
        <shortName evidence="4">PPIase</shortName>
        <ecNumber evidence="4">5.2.1.8</ecNumber>
    </recommendedName>
</protein>
<accession>A0AAW2Z6E7</accession>
<dbReference type="Proteomes" id="UP001431209">
    <property type="component" value="Unassembled WGS sequence"/>
</dbReference>
<comment type="similarity">
    <text evidence="4">Belongs to the cyclophilin-type PPIase family.</text>
</comment>
<keyword evidence="8" id="KW-1185">Reference proteome</keyword>
<organism evidence="7 8">
    <name type="scientific">Acrasis kona</name>
    <dbReference type="NCBI Taxonomy" id="1008807"/>
    <lineage>
        <taxon>Eukaryota</taxon>
        <taxon>Discoba</taxon>
        <taxon>Heterolobosea</taxon>
        <taxon>Tetramitia</taxon>
        <taxon>Eutetramitia</taxon>
        <taxon>Acrasidae</taxon>
        <taxon>Acrasis</taxon>
    </lineage>
</organism>
<evidence type="ECO:0000313" key="8">
    <source>
        <dbReference type="Proteomes" id="UP001431209"/>
    </source>
</evidence>
<reference evidence="7 8" key="1">
    <citation type="submission" date="2024-03" db="EMBL/GenBank/DDBJ databases">
        <title>The Acrasis kona genome and developmental transcriptomes reveal deep origins of eukaryotic multicellular pathways.</title>
        <authorList>
            <person name="Sheikh S."/>
            <person name="Fu C.-J."/>
            <person name="Brown M.W."/>
            <person name="Baldauf S.L."/>
        </authorList>
    </citation>
    <scope>NUCLEOTIDE SEQUENCE [LARGE SCALE GENOMIC DNA]</scope>
    <source>
        <strain evidence="7 8">ATCC MYA-3509</strain>
    </source>
</reference>
<dbReference type="InterPro" id="IPR020892">
    <property type="entry name" value="Cyclophilin-type_PPIase_CS"/>
</dbReference>
<evidence type="ECO:0000256" key="1">
    <source>
        <dbReference type="ARBA" id="ARBA00000971"/>
    </source>
</evidence>
<comment type="catalytic activity">
    <reaction evidence="1 4">
        <text>[protein]-peptidylproline (omega=180) = [protein]-peptidylproline (omega=0)</text>
        <dbReference type="Rhea" id="RHEA:16237"/>
        <dbReference type="Rhea" id="RHEA-COMP:10747"/>
        <dbReference type="Rhea" id="RHEA-COMP:10748"/>
        <dbReference type="ChEBI" id="CHEBI:83833"/>
        <dbReference type="ChEBI" id="CHEBI:83834"/>
        <dbReference type="EC" id="5.2.1.8"/>
    </reaction>
</comment>
<keyword evidence="3 4" id="KW-0413">Isomerase</keyword>
<dbReference type="FunFam" id="2.40.100.10:FF:000025">
    <property type="entry name" value="Peptidyl-prolyl cis-trans isomerase CYP19-2"/>
    <property type="match status" value="1"/>
</dbReference>
<evidence type="ECO:0000256" key="2">
    <source>
        <dbReference type="ARBA" id="ARBA00023110"/>
    </source>
</evidence>